<gene>
    <name evidence="1" type="ORF">R3P38DRAFT_3326476</name>
</gene>
<evidence type="ECO:0000313" key="2">
    <source>
        <dbReference type="Proteomes" id="UP001362999"/>
    </source>
</evidence>
<sequence length="982" mass="108556">MSQMQQDFQGGCKSGCPGHPLPWKSETFWSTYPFHLHDADSKYNPGYSFLSLSPPIIQSVKCLRTSPSPGTPCRWCSILHHDVGAVQDRADLPYGKVRIEQLLNHEQLLEKVVKLKDQVNELYLDTVNLKRSVTATRDTIATYKTIFDFLGTHTVPGLHRVFPNASKFGWGPDKLFEQLQTGSRNEYTPRNYTQYEIDLTILLYELGGGSAVHAMHNSIFALPCRNTIEPYRQQHRPQPCLIGINVVTISSNISTMFGPHKEKGGASRQASIKKCGHTLMFDETALHPSVEYMPTTDEMAGFCLEHVSELETLLVGKDTRTVEAAVTAVKDGKVHIAQEATVGAIAHLSRNDYGAKPIFVGPTCKKGDWRGMLEVLQSALEAWTNSPDGAAKHGDIITVSEILPGNPLYSLICDLAGLCTLILKGVCVNRDMLVLWFERLVNHDWSEGSIESLLHPKDAQNVSRAVQLLLCVAEIQTIPKDDLDPSEEAEFEALCLLGEVFKFLLRPFITPTLSLSEQITSLVTFAHLSCSLFLQNGTSFMSNQLYGDLQATVKAAIMTVAQTQTLDPLLDVLICLLGDNPVEILFGRTRMKGGHNPSCGFTEFLTRLGSSMNMDTVYDHHPELEKTPRRLKLVRGRDADHVGPKQWRGEISAGSCDLKACWEAGVVAAESILRKHSVSEPKSFAEHFSRPNVDLLRPFGGKYPALSAENDRSLANTSPPTDASSVDMSINPVSQFDYQAALDKAQSIATSLEPHSVFASIDSDGHLCHKKAIVRTYFDVTQNIHSSHDRLQRVRGFTIGGKTWEREDVDGATVSNLTHFLFGDLFATFLCYNGTHLGLALGRTTLIKRGLPGSKSPSLSAIPLAELNLPTSPWTICGQILSLLPLKTDGLIEPLALDDRREVNISESEYIQQVIGSNSERDKTWIFPNKALLSAWMRLKDRIESDSTLHDKLPVFAAVNDGCFPYHAAPAEGRIIQCMAPQ</sequence>
<organism evidence="1 2">
    <name type="scientific">Favolaschia claudopus</name>
    <dbReference type="NCBI Taxonomy" id="2862362"/>
    <lineage>
        <taxon>Eukaryota</taxon>
        <taxon>Fungi</taxon>
        <taxon>Dikarya</taxon>
        <taxon>Basidiomycota</taxon>
        <taxon>Agaricomycotina</taxon>
        <taxon>Agaricomycetes</taxon>
        <taxon>Agaricomycetidae</taxon>
        <taxon>Agaricales</taxon>
        <taxon>Marasmiineae</taxon>
        <taxon>Mycenaceae</taxon>
        <taxon>Favolaschia</taxon>
    </lineage>
</organism>
<keyword evidence="2" id="KW-1185">Reference proteome</keyword>
<accession>A0AAW0AA80</accession>
<dbReference type="Proteomes" id="UP001362999">
    <property type="component" value="Unassembled WGS sequence"/>
</dbReference>
<dbReference type="AlphaFoldDB" id="A0AAW0AA80"/>
<evidence type="ECO:0000313" key="1">
    <source>
        <dbReference type="EMBL" id="KAK7005495.1"/>
    </source>
</evidence>
<comment type="caution">
    <text evidence="1">The sequence shown here is derived from an EMBL/GenBank/DDBJ whole genome shotgun (WGS) entry which is preliminary data.</text>
</comment>
<dbReference type="EMBL" id="JAWWNJ010000078">
    <property type="protein sequence ID" value="KAK7005495.1"/>
    <property type="molecule type" value="Genomic_DNA"/>
</dbReference>
<protein>
    <submittedName>
        <fullName evidence="1">Uncharacterized protein</fullName>
    </submittedName>
</protein>
<name>A0AAW0AA80_9AGAR</name>
<reference evidence="1 2" key="1">
    <citation type="journal article" date="2024" name="J Genomics">
        <title>Draft genome sequencing and assembly of Favolaschia claudopus CIRM-BRFM 2984 isolated from oak limbs.</title>
        <authorList>
            <person name="Navarro D."/>
            <person name="Drula E."/>
            <person name="Chaduli D."/>
            <person name="Cazenave R."/>
            <person name="Ahrendt S."/>
            <person name="Wang J."/>
            <person name="Lipzen A."/>
            <person name="Daum C."/>
            <person name="Barry K."/>
            <person name="Grigoriev I.V."/>
            <person name="Favel A."/>
            <person name="Rosso M.N."/>
            <person name="Martin F."/>
        </authorList>
    </citation>
    <scope>NUCLEOTIDE SEQUENCE [LARGE SCALE GENOMIC DNA]</scope>
    <source>
        <strain evidence="1 2">CIRM-BRFM 2984</strain>
    </source>
</reference>
<proteinExistence type="predicted"/>